<comment type="caution">
    <text evidence="1">The sequence shown here is derived from an EMBL/GenBank/DDBJ whole genome shotgun (WGS) entry which is preliminary data.</text>
</comment>
<proteinExistence type="predicted"/>
<protein>
    <submittedName>
        <fullName evidence="1">Uncharacterized protein</fullName>
    </submittedName>
</protein>
<evidence type="ECO:0000313" key="2">
    <source>
        <dbReference type="Proteomes" id="UP000790347"/>
    </source>
</evidence>
<sequence>MQIFSAIDNRLQMTNENLLKFFVEGKRRKIANEIMFLFPHLFNSTENYKQWEYMGCEIVKDQLLTLEFLTPNNYKNIDIFRAQPFIIFKEEDSNICKYEYGGPKYMIFNLAKDCVKELNIAPHQEV</sequence>
<name>A0A922I864_DERFA</name>
<organism evidence="1 2">
    <name type="scientific">Dermatophagoides farinae</name>
    <name type="common">American house dust mite</name>
    <dbReference type="NCBI Taxonomy" id="6954"/>
    <lineage>
        <taxon>Eukaryota</taxon>
        <taxon>Metazoa</taxon>
        <taxon>Ecdysozoa</taxon>
        <taxon>Arthropoda</taxon>
        <taxon>Chelicerata</taxon>
        <taxon>Arachnida</taxon>
        <taxon>Acari</taxon>
        <taxon>Acariformes</taxon>
        <taxon>Sarcoptiformes</taxon>
        <taxon>Astigmata</taxon>
        <taxon>Psoroptidia</taxon>
        <taxon>Analgoidea</taxon>
        <taxon>Pyroglyphidae</taxon>
        <taxon>Dermatophagoidinae</taxon>
        <taxon>Dermatophagoides</taxon>
    </lineage>
</organism>
<reference evidence="1" key="2">
    <citation type="journal article" date="2022" name="Res Sq">
        <title>Comparative Genomics Reveals Insights into the Divergent Evolution of Astigmatic Mites and Household Pest Adaptations.</title>
        <authorList>
            <person name="Xiong Q."/>
            <person name="Wan A.T.-Y."/>
            <person name="Liu X.-Y."/>
            <person name="Fung C.S.-H."/>
            <person name="Xiao X."/>
            <person name="Malainual N."/>
            <person name="Hou J."/>
            <person name="Wang L."/>
            <person name="Wang M."/>
            <person name="Yang K."/>
            <person name="Cui Y."/>
            <person name="Leung E."/>
            <person name="Nong W."/>
            <person name="Shin S.-K."/>
            <person name="Au S."/>
            <person name="Jeong K.Y."/>
            <person name="Chew F.T."/>
            <person name="Hui J."/>
            <person name="Leung T.F."/>
            <person name="Tungtrongchitr A."/>
            <person name="Zhong N."/>
            <person name="Liu Z."/>
            <person name="Tsui S."/>
        </authorList>
    </citation>
    <scope>NUCLEOTIDE SEQUENCE</scope>
    <source>
        <strain evidence="1">Derf</strain>
        <tissue evidence="1">Whole organism</tissue>
    </source>
</reference>
<accession>A0A922I864</accession>
<reference evidence="1" key="1">
    <citation type="submission" date="2013-05" db="EMBL/GenBank/DDBJ databases">
        <authorList>
            <person name="Yim A.K.Y."/>
            <person name="Chan T.F."/>
            <person name="Ji K.M."/>
            <person name="Liu X.Y."/>
            <person name="Zhou J.W."/>
            <person name="Li R.Q."/>
            <person name="Yang K.Y."/>
            <person name="Li J."/>
            <person name="Li M."/>
            <person name="Law P.T.W."/>
            <person name="Wu Y.L."/>
            <person name="Cai Z.L."/>
            <person name="Qin H."/>
            <person name="Bao Y."/>
            <person name="Leung R.K.K."/>
            <person name="Ng P.K.S."/>
            <person name="Zou J."/>
            <person name="Zhong X.J."/>
            <person name="Ran P.X."/>
            <person name="Zhong N.S."/>
            <person name="Liu Z.G."/>
            <person name="Tsui S.K.W."/>
        </authorList>
    </citation>
    <scope>NUCLEOTIDE SEQUENCE</scope>
    <source>
        <strain evidence="1">Derf</strain>
        <tissue evidence="1">Whole organism</tissue>
    </source>
</reference>
<keyword evidence="2" id="KW-1185">Reference proteome</keyword>
<dbReference type="AlphaFoldDB" id="A0A922I864"/>
<dbReference type="Proteomes" id="UP000790347">
    <property type="component" value="Unassembled WGS sequence"/>
</dbReference>
<gene>
    <name evidence="1" type="ORF">DERF_005419</name>
</gene>
<dbReference type="EMBL" id="ASGP02000002">
    <property type="protein sequence ID" value="KAH9521789.1"/>
    <property type="molecule type" value="Genomic_DNA"/>
</dbReference>
<evidence type="ECO:0000313" key="1">
    <source>
        <dbReference type="EMBL" id="KAH9521789.1"/>
    </source>
</evidence>